<dbReference type="Proteomes" id="UP000053989">
    <property type="component" value="Unassembled WGS sequence"/>
</dbReference>
<dbReference type="InParanoid" id="A0A0C3CY78"/>
<reference evidence="3 4" key="1">
    <citation type="submission" date="2014-04" db="EMBL/GenBank/DDBJ databases">
        <authorList>
            <consortium name="DOE Joint Genome Institute"/>
            <person name="Kuo A."/>
            <person name="Kohler A."/>
            <person name="Nagy L.G."/>
            <person name="Floudas D."/>
            <person name="Copeland A."/>
            <person name="Barry K.W."/>
            <person name="Cichocki N."/>
            <person name="Veneault-Fourrey C."/>
            <person name="LaButti K."/>
            <person name="Lindquist E.A."/>
            <person name="Lipzen A."/>
            <person name="Lundell T."/>
            <person name="Morin E."/>
            <person name="Murat C."/>
            <person name="Sun H."/>
            <person name="Tunlid A."/>
            <person name="Henrissat B."/>
            <person name="Grigoriev I.V."/>
            <person name="Hibbett D.S."/>
            <person name="Martin F."/>
            <person name="Nordberg H.P."/>
            <person name="Cantor M.N."/>
            <person name="Hua S.X."/>
        </authorList>
    </citation>
    <scope>NUCLEOTIDE SEQUENCE [LARGE SCALE GENOMIC DNA]</scope>
    <source>
        <strain evidence="3 4">Foug A</strain>
    </source>
</reference>
<dbReference type="InterPro" id="IPR005294">
    <property type="entry name" value="ATP_synth_F1_asu"/>
</dbReference>
<accession>A0A0C3CY78</accession>
<dbReference type="GO" id="GO:0045259">
    <property type="term" value="C:proton-transporting ATP synthase complex"/>
    <property type="evidence" value="ECO:0007669"/>
    <property type="project" value="InterPro"/>
</dbReference>
<gene>
    <name evidence="3" type="ORF">SCLCIDRAFT_1157451</name>
</gene>
<dbReference type="GO" id="GO:0043531">
    <property type="term" value="F:ADP binding"/>
    <property type="evidence" value="ECO:0007669"/>
    <property type="project" value="TreeGrafter"/>
</dbReference>
<name>A0A0C3CY78_9AGAM</name>
<dbReference type="Gene3D" id="3.40.50.300">
    <property type="entry name" value="P-loop containing nucleotide triphosphate hydrolases"/>
    <property type="match status" value="1"/>
</dbReference>
<dbReference type="InterPro" id="IPR000194">
    <property type="entry name" value="ATPase_F1/V1/A1_a/bsu_nucl-bd"/>
</dbReference>
<feature type="domain" description="ATPase F1/V1/A1 complex alpha/beta subunit nucleotide-binding" evidence="2">
    <location>
        <begin position="2"/>
        <end position="66"/>
    </location>
</feature>
<dbReference type="SUPFAM" id="SSF52540">
    <property type="entry name" value="P-loop containing nucleoside triphosphate hydrolases"/>
    <property type="match status" value="1"/>
</dbReference>
<dbReference type="Pfam" id="PF00006">
    <property type="entry name" value="ATP-synt_ab"/>
    <property type="match status" value="1"/>
</dbReference>
<proteinExistence type="inferred from homology"/>
<dbReference type="AlphaFoldDB" id="A0A0C3CY78"/>
<dbReference type="STRING" id="1036808.A0A0C3CY78"/>
<dbReference type="InterPro" id="IPR027417">
    <property type="entry name" value="P-loop_NTPase"/>
</dbReference>
<sequence>MLVPIGRDQHELIIGNRQTSKTFIAINTILNQKRWHDGRDEEKKLFCIYVIVGQKCSTVAQLVHSFNCFMLCFIP</sequence>
<evidence type="ECO:0000313" key="4">
    <source>
        <dbReference type="Proteomes" id="UP000053989"/>
    </source>
</evidence>
<dbReference type="OrthoDB" id="9805536at2759"/>
<evidence type="ECO:0000256" key="1">
    <source>
        <dbReference type="ARBA" id="ARBA00008936"/>
    </source>
</evidence>
<evidence type="ECO:0000313" key="3">
    <source>
        <dbReference type="EMBL" id="KIM53550.1"/>
    </source>
</evidence>
<dbReference type="GO" id="GO:0046933">
    <property type="term" value="F:proton-transporting ATP synthase activity, rotational mechanism"/>
    <property type="evidence" value="ECO:0007669"/>
    <property type="project" value="InterPro"/>
</dbReference>
<dbReference type="PANTHER" id="PTHR48082">
    <property type="entry name" value="ATP SYNTHASE SUBUNIT ALPHA, MITOCHONDRIAL"/>
    <property type="match status" value="1"/>
</dbReference>
<feature type="non-terminal residue" evidence="3">
    <location>
        <position position="75"/>
    </location>
</feature>
<reference evidence="4" key="2">
    <citation type="submission" date="2015-01" db="EMBL/GenBank/DDBJ databases">
        <title>Evolutionary Origins and Diversification of the Mycorrhizal Mutualists.</title>
        <authorList>
            <consortium name="DOE Joint Genome Institute"/>
            <consortium name="Mycorrhizal Genomics Consortium"/>
            <person name="Kohler A."/>
            <person name="Kuo A."/>
            <person name="Nagy L.G."/>
            <person name="Floudas D."/>
            <person name="Copeland A."/>
            <person name="Barry K.W."/>
            <person name="Cichocki N."/>
            <person name="Veneault-Fourrey C."/>
            <person name="LaButti K."/>
            <person name="Lindquist E.A."/>
            <person name="Lipzen A."/>
            <person name="Lundell T."/>
            <person name="Morin E."/>
            <person name="Murat C."/>
            <person name="Riley R."/>
            <person name="Ohm R."/>
            <person name="Sun H."/>
            <person name="Tunlid A."/>
            <person name="Henrissat B."/>
            <person name="Grigoriev I.V."/>
            <person name="Hibbett D.S."/>
            <person name="Martin F."/>
        </authorList>
    </citation>
    <scope>NUCLEOTIDE SEQUENCE [LARGE SCALE GENOMIC DNA]</scope>
    <source>
        <strain evidence="4">Foug A</strain>
    </source>
</reference>
<comment type="similarity">
    <text evidence="1">Belongs to the ATPase alpha/beta chains family.</text>
</comment>
<dbReference type="EMBL" id="KN822178">
    <property type="protein sequence ID" value="KIM53550.1"/>
    <property type="molecule type" value="Genomic_DNA"/>
</dbReference>
<dbReference type="PANTHER" id="PTHR48082:SF2">
    <property type="entry name" value="ATP SYNTHASE SUBUNIT ALPHA, MITOCHONDRIAL"/>
    <property type="match status" value="1"/>
</dbReference>
<keyword evidence="4" id="KW-1185">Reference proteome</keyword>
<organism evidence="3 4">
    <name type="scientific">Scleroderma citrinum Foug A</name>
    <dbReference type="NCBI Taxonomy" id="1036808"/>
    <lineage>
        <taxon>Eukaryota</taxon>
        <taxon>Fungi</taxon>
        <taxon>Dikarya</taxon>
        <taxon>Basidiomycota</taxon>
        <taxon>Agaricomycotina</taxon>
        <taxon>Agaricomycetes</taxon>
        <taxon>Agaricomycetidae</taxon>
        <taxon>Boletales</taxon>
        <taxon>Sclerodermatineae</taxon>
        <taxon>Sclerodermataceae</taxon>
        <taxon>Scleroderma</taxon>
    </lineage>
</organism>
<dbReference type="GO" id="GO:0005524">
    <property type="term" value="F:ATP binding"/>
    <property type="evidence" value="ECO:0007669"/>
    <property type="project" value="InterPro"/>
</dbReference>
<evidence type="ECO:0000259" key="2">
    <source>
        <dbReference type="Pfam" id="PF00006"/>
    </source>
</evidence>
<protein>
    <recommendedName>
        <fullName evidence="2">ATPase F1/V1/A1 complex alpha/beta subunit nucleotide-binding domain-containing protein</fullName>
    </recommendedName>
</protein>
<dbReference type="HOGENOM" id="CLU_2677909_0_0_1"/>